<evidence type="ECO:0000313" key="1">
    <source>
        <dbReference type="EMBL" id="GIF73003.1"/>
    </source>
</evidence>
<dbReference type="Proteomes" id="UP000604117">
    <property type="component" value="Unassembled WGS sequence"/>
</dbReference>
<evidence type="ECO:0000313" key="2">
    <source>
        <dbReference type="Proteomes" id="UP000604117"/>
    </source>
</evidence>
<comment type="caution">
    <text evidence="1">The sequence shown here is derived from an EMBL/GenBank/DDBJ whole genome shotgun (WGS) entry which is preliminary data.</text>
</comment>
<name>A0ABQ4CNX4_9ACTN</name>
<organism evidence="1 2">
    <name type="scientific">Asanoa siamensis</name>
    <dbReference type="NCBI Taxonomy" id="926357"/>
    <lineage>
        <taxon>Bacteria</taxon>
        <taxon>Bacillati</taxon>
        <taxon>Actinomycetota</taxon>
        <taxon>Actinomycetes</taxon>
        <taxon>Micromonosporales</taxon>
        <taxon>Micromonosporaceae</taxon>
        <taxon>Asanoa</taxon>
    </lineage>
</organism>
<proteinExistence type="predicted"/>
<keyword evidence="2" id="KW-1185">Reference proteome</keyword>
<reference evidence="1 2" key="1">
    <citation type="submission" date="2021-01" db="EMBL/GenBank/DDBJ databases">
        <title>Whole genome shotgun sequence of Asanoa siamensis NBRC 107932.</title>
        <authorList>
            <person name="Komaki H."/>
            <person name="Tamura T."/>
        </authorList>
    </citation>
    <scope>NUCLEOTIDE SEQUENCE [LARGE SCALE GENOMIC DNA]</scope>
    <source>
        <strain evidence="1 2">NBRC 107932</strain>
    </source>
</reference>
<accession>A0ABQ4CNX4</accession>
<protein>
    <submittedName>
        <fullName evidence="1">Uncharacterized protein</fullName>
    </submittedName>
</protein>
<dbReference type="EMBL" id="BONE01000017">
    <property type="protein sequence ID" value="GIF73003.1"/>
    <property type="molecule type" value="Genomic_DNA"/>
</dbReference>
<sequence>MAQQRRPPTAAEVFRELVRRGLLAKALRDAPADERRRLRAGATEIVWPLVFLRVTRGVERTRGHHRCTLGVHRLAPDCLDRFHDDVEAVVDHLLAHANQPIDNLEGWITATLRRATVDGYRRRRGARGALQRPRVPGWLADALGREAWLVELARSVLEWVGTDATAGTSLWPVTALAQRRAAFTGDHVAGEPVVRAEIEIVLDVMRQRPAWYAKHVDGPLGHKRAPVHFAARDESGGYAEPEPLTLVDPHEQNDALMLALAAAAVDLIEARIDAGEEPHIVVTEVVRAVFGGLPAGHDLDRAPGADPAGPDQVVALISDPDRLNRVVEAVLELLNRRDRPSEA</sequence>
<dbReference type="RefSeq" id="WP_203712741.1">
    <property type="nucleotide sequence ID" value="NZ_BONE01000017.1"/>
</dbReference>
<gene>
    <name evidence="1" type="ORF">Asi02nite_25210</name>
</gene>